<proteinExistence type="inferred from homology"/>
<dbReference type="PANTHER" id="PTHR47466:SF1">
    <property type="entry name" value="METALLOPROTEASE MEP1 (AFU_ORTHOLOGUE AFUA_1G07730)-RELATED"/>
    <property type="match status" value="1"/>
</dbReference>
<dbReference type="CDD" id="cd04275">
    <property type="entry name" value="ZnMc_pappalysin_like"/>
    <property type="match status" value="1"/>
</dbReference>
<evidence type="ECO:0000256" key="6">
    <source>
        <dbReference type="ARBA" id="ARBA00022801"/>
    </source>
</evidence>
<dbReference type="GeneID" id="28852457"/>
<evidence type="ECO:0000313" key="13">
    <source>
        <dbReference type="Proteomes" id="UP000078397"/>
    </source>
</evidence>
<dbReference type="InterPro" id="IPR008754">
    <property type="entry name" value="Peptidase_M43"/>
</dbReference>
<evidence type="ECO:0000256" key="9">
    <source>
        <dbReference type="ARBA" id="ARBA00023157"/>
    </source>
</evidence>
<comment type="similarity">
    <text evidence="2">Belongs to the peptidase M43B family.</text>
</comment>
<accession>A0A179F3E4</accession>
<keyword evidence="9" id="KW-1015">Disulfide bond</keyword>
<name>A0A179F3E4_METCM</name>
<keyword evidence="4" id="KW-0479">Metal-binding</keyword>
<evidence type="ECO:0000313" key="12">
    <source>
        <dbReference type="EMBL" id="OAQ59927.1"/>
    </source>
</evidence>
<feature type="region of interest" description="Disordered" evidence="10">
    <location>
        <begin position="212"/>
        <end position="234"/>
    </location>
</feature>
<dbReference type="OrthoDB" id="536211at2759"/>
<evidence type="ECO:0000256" key="5">
    <source>
        <dbReference type="ARBA" id="ARBA00022729"/>
    </source>
</evidence>
<dbReference type="KEGG" id="pchm:VFPPC_10020"/>
<dbReference type="RefSeq" id="XP_018137888.1">
    <property type="nucleotide sequence ID" value="XM_018288463.1"/>
</dbReference>
<dbReference type="GO" id="GO:0046872">
    <property type="term" value="F:metal ion binding"/>
    <property type="evidence" value="ECO:0007669"/>
    <property type="project" value="UniProtKB-KW"/>
</dbReference>
<dbReference type="InterPro" id="IPR024079">
    <property type="entry name" value="MetalloPept_cat_dom_sf"/>
</dbReference>
<dbReference type="EMBL" id="LSBJ02000004">
    <property type="protein sequence ID" value="OAQ59927.1"/>
    <property type="molecule type" value="Genomic_DNA"/>
</dbReference>
<dbReference type="Proteomes" id="UP000078397">
    <property type="component" value="Unassembled WGS sequence"/>
</dbReference>
<dbReference type="AlphaFoldDB" id="A0A179F3E4"/>
<evidence type="ECO:0000256" key="7">
    <source>
        <dbReference type="ARBA" id="ARBA00022833"/>
    </source>
</evidence>
<keyword evidence="5" id="KW-0732">Signal</keyword>
<dbReference type="GO" id="GO:0008237">
    <property type="term" value="F:metallopeptidase activity"/>
    <property type="evidence" value="ECO:0007669"/>
    <property type="project" value="UniProtKB-KW"/>
</dbReference>
<dbReference type="Pfam" id="PF05572">
    <property type="entry name" value="Peptidase_M43"/>
    <property type="match status" value="1"/>
</dbReference>
<evidence type="ECO:0000256" key="2">
    <source>
        <dbReference type="ARBA" id="ARBA00008721"/>
    </source>
</evidence>
<evidence type="ECO:0000259" key="11">
    <source>
        <dbReference type="Pfam" id="PF05572"/>
    </source>
</evidence>
<keyword evidence="8 12" id="KW-0482">Metalloprotease</keyword>
<keyword evidence="6" id="KW-0378">Hydrolase</keyword>
<protein>
    <submittedName>
        <fullName evidence="12">Metalloprotease</fullName>
    </submittedName>
</protein>
<organism evidence="12 13">
    <name type="scientific">Pochonia chlamydosporia 170</name>
    <dbReference type="NCBI Taxonomy" id="1380566"/>
    <lineage>
        <taxon>Eukaryota</taxon>
        <taxon>Fungi</taxon>
        <taxon>Dikarya</taxon>
        <taxon>Ascomycota</taxon>
        <taxon>Pezizomycotina</taxon>
        <taxon>Sordariomycetes</taxon>
        <taxon>Hypocreomycetidae</taxon>
        <taxon>Hypocreales</taxon>
        <taxon>Clavicipitaceae</taxon>
        <taxon>Pochonia</taxon>
    </lineage>
</organism>
<evidence type="ECO:0000256" key="8">
    <source>
        <dbReference type="ARBA" id="ARBA00023049"/>
    </source>
</evidence>
<dbReference type="PANTHER" id="PTHR47466">
    <property type="match status" value="1"/>
</dbReference>
<dbReference type="SUPFAM" id="SSF55486">
    <property type="entry name" value="Metalloproteases ('zincins'), catalytic domain"/>
    <property type="match status" value="1"/>
</dbReference>
<evidence type="ECO:0000256" key="3">
    <source>
        <dbReference type="ARBA" id="ARBA00022670"/>
    </source>
</evidence>
<keyword evidence="3" id="KW-0645">Protease</keyword>
<feature type="domain" description="Peptidase M43 pregnancy-associated plasma-A" evidence="11">
    <location>
        <begin position="190"/>
        <end position="269"/>
    </location>
</feature>
<keyword evidence="13" id="KW-1185">Reference proteome</keyword>
<reference evidence="12 13" key="1">
    <citation type="journal article" date="2016" name="PLoS Pathog.">
        <title>Biosynthesis of antibiotic leucinostatins in bio-control fungus Purpureocillium lilacinum and their inhibition on phytophthora revealed by genome mining.</title>
        <authorList>
            <person name="Wang G."/>
            <person name="Liu Z."/>
            <person name="Lin R."/>
            <person name="Li E."/>
            <person name="Mao Z."/>
            <person name="Ling J."/>
            <person name="Yang Y."/>
            <person name="Yin W.B."/>
            <person name="Xie B."/>
        </authorList>
    </citation>
    <scope>NUCLEOTIDE SEQUENCE [LARGE SCALE GENOMIC DNA]</scope>
    <source>
        <strain evidence="12">170</strain>
    </source>
</reference>
<gene>
    <name evidence="12" type="ORF">VFPPC_10020</name>
</gene>
<dbReference type="GO" id="GO:0006508">
    <property type="term" value="P:proteolysis"/>
    <property type="evidence" value="ECO:0007669"/>
    <property type="project" value="UniProtKB-KW"/>
</dbReference>
<evidence type="ECO:0000256" key="10">
    <source>
        <dbReference type="SAM" id="MobiDB-lite"/>
    </source>
</evidence>
<evidence type="ECO:0000256" key="1">
    <source>
        <dbReference type="ARBA" id="ARBA00003174"/>
    </source>
</evidence>
<dbReference type="STRING" id="1380566.A0A179F3E4"/>
<comment type="function">
    <text evidence="1">Secreted metalloproteinase that allows assimilation of proteinaceous substrates.</text>
</comment>
<keyword evidence="7" id="KW-0862">Zinc</keyword>
<comment type="caution">
    <text evidence="12">The sequence shown here is derived from an EMBL/GenBank/DDBJ whole genome shotgun (WGS) entry which is preliminary data.</text>
</comment>
<dbReference type="Gene3D" id="3.40.390.10">
    <property type="entry name" value="Collagenase (Catalytic Domain)"/>
    <property type="match status" value="1"/>
</dbReference>
<evidence type="ECO:0000256" key="4">
    <source>
        <dbReference type="ARBA" id="ARBA00022723"/>
    </source>
</evidence>
<sequence>MLFKTYLAAGALASGAMAGTMKKTHRCGAPPMTDERRELNQQFSIEEAEALMNGAFSAEVKADIPVSVYLHSVSAKQSTLLSDETLRKQMDVLTKDFTGSGFKLTLANTTKTVNAAWAGGSNEMAMKKKLRQGNYRDLNLYFLDNLPGLLGFCYFPTNAPKGSDDFYRDGCVNAANSVPGGKPPFDLGKTAVHESGHWFGLEHTFEGGCDEPGDGVADTPAQESSTSGCPVGRDSCPNQPGLDPIHNYMDYSDDACYEEFTAGQKTRMMSYWTKYRAGK</sequence>